<evidence type="ECO:0000256" key="1">
    <source>
        <dbReference type="SAM" id="MobiDB-lite"/>
    </source>
</evidence>
<feature type="compositionally biased region" description="Basic and acidic residues" evidence="1">
    <location>
        <begin position="183"/>
        <end position="202"/>
    </location>
</feature>
<reference evidence="2" key="1">
    <citation type="submission" date="2023-08" db="EMBL/GenBank/DDBJ databases">
        <authorList>
            <person name="Chen Y."/>
            <person name="Shah S."/>
            <person name="Dougan E. K."/>
            <person name="Thang M."/>
            <person name="Chan C."/>
        </authorList>
    </citation>
    <scope>NUCLEOTIDE SEQUENCE</scope>
</reference>
<keyword evidence="3" id="KW-1185">Reference proteome</keyword>
<evidence type="ECO:0000313" key="2">
    <source>
        <dbReference type="EMBL" id="CAJ1375435.1"/>
    </source>
</evidence>
<sequence>MAQRSGFIGSVLVQASGLPFCIASQVQAACSPHEVLRLLWMYGVSCVDAMFALCIFLAKEDPWPLLAGVLLTGVHRGWTLPRSWKQRTVRACLGVFCFISFAVLRPHLGDAARSLAIAAASLGLQALAPAFCESDASLATGGSIGPRCEGKAKAKASAWRKERPNLTKARALASGPMVRKGATRPELRSEKQPKDTSDEQKATRWTFSGLKASDAAEPRRRLSEPKPPDPSGSAATTMLKAKACQLPETRQSKTEAKYMEASVAKAPWDAKSAAPMPTGKAVRALRRHSPRCVAKENLCPGTVLKDAKEKREQLHILRQLPCAAARALPATGNGGMFIDPDFEEKTSQAFFEFTQMCERCSAGHSEAVATLERRLRECRLTGGRK</sequence>
<accession>A0AA36MPE3</accession>
<dbReference type="EMBL" id="CAUJNA010000321">
    <property type="protein sequence ID" value="CAJ1375435.1"/>
    <property type="molecule type" value="Genomic_DNA"/>
</dbReference>
<feature type="compositionally biased region" description="Basic and acidic residues" evidence="1">
    <location>
        <begin position="214"/>
        <end position="227"/>
    </location>
</feature>
<comment type="caution">
    <text evidence="2">The sequence shown here is derived from an EMBL/GenBank/DDBJ whole genome shotgun (WGS) entry which is preliminary data.</text>
</comment>
<evidence type="ECO:0000313" key="3">
    <source>
        <dbReference type="Proteomes" id="UP001178507"/>
    </source>
</evidence>
<feature type="region of interest" description="Disordered" evidence="1">
    <location>
        <begin position="155"/>
        <end position="236"/>
    </location>
</feature>
<protein>
    <submittedName>
        <fullName evidence="2">Uncharacterized protein</fullName>
    </submittedName>
</protein>
<name>A0AA36MPE3_9DINO</name>
<dbReference type="Proteomes" id="UP001178507">
    <property type="component" value="Unassembled WGS sequence"/>
</dbReference>
<proteinExistence type="predicted"/>
<dbReference type="AlphaFoldDB" id="A0AA36MPE3"/>
<gene>
    <name evidence="2" type="ORF">EVOR1521_LOCUS4708</name>
</gene>
<organism evidence="2 3">
    <name type="scientific">Effrenium voratum</name>
    <dbReference type="NCBI Taxonomy" id="2562239"/>
    <lineage>
        <taxon>Eukaryota</taxon>
        <taxon>Sar</taxon>
        <taxon>Alveolata</taxon>
        <taxon>Dinophyceae</taxon>
        <taxon>Suessiales</taxon>
        <taxon>Symbiodiniaceae</taxon>
        <taxon>Effrenium</taxon>
    </lineage>
</organism>